<evidence type="ECO:0000313" key="1">
    <source>
        <dbReference type="EMBL" id="MEI4769984.1"/>
    </source>
</evidence>
<evidence type="ECO:0000313" key="2">
    <source>
        <dbReference type="Proteomes" id="UP001364890"/>
    </source>
</evidence>
<sequence>MSILVIALFGVIFTTIAISYFNTKEINLASIRCHEIGGKVILEIHNSLTSEYSFECKK</sequence>
<comment type="caution">
    <text evidence="1">The sequence shown here is derived from an EMBL/GenBank/DDBJ whole genome shotgun (WGS) entry which is preliminary data.</text>
</comment>
<dbReference type="RefSeq" id="WP_336497546.1">
    <property type="nucleotide sequence ID" value="NZ_JBAWSY010000006.1"/>
</dbReference>
<reference evidence="1 2" key="1">
    <citation type="submission" date="2024-01" db="EMBL/GenBank/DDBJ databases">
        <title>Seven novel Bacillus-like species.</title>
        <authorList>
            <person name="Liu G."/>
        </authorList>
    </citation>
    <scope>NUCLEOTIDE SEQUENCE [LARGE SCALE GENOMIC DNA]</scope>
    <source>
        <strain evidence="1 2">FJAT-51614</strain>
    </source>
</reference>
<evidence type="ECO:0008006" key="3">
    <source>
        <dbReference type="Google" id="ProtNLM"/>
    </source>
</evidence>
<dbReference type="EMBL" id="JBAWSY010000006">
    <property type="protein sequence ID" value="MEI4769984.1"/>
    <property type="molecule type" value="Genomic_DNA"/>
</dbReference>
<organism evidence="1 2">
    <name type="scientific">Psychrobacillus mangrovi</name>
    <dbReference type="NCBI Taxonomy" id="3117745"/>
    <lineage>
        <taxon>Bacteria</taxon>
        <taxon>Bacillati</taxon>
        <taxon>Bacillota</taxon>
        <taxon>Bacilli</taxon>
        <taxon>Bacillales</taxon>
        <taxon>Bacillaceae</taxon>
        <taxon>Psychrobacillus</taxon>
    </lineage>
</organism>
<accession>A0ABU8F4N9</accession>
<gene>
    <name evidence="1" type="ORF">WAX74_10060</name>
</gene>
<name>A0ABU8F4N9_9BACI</name>
<protein>
    <recommendedName>
        <fullName evidence="3">TMhelix containing protein</fullName>
    </recommendedName>
</protein>
<dbReference type="Proteomes" id="UP001364890">
    <property type="component" value="Unassembled WGS sequence"/>
</dbReference>
<proteinExistence type="predicted"/>
<keyword evidence="2" id="KW-1185">Reference proteome</keyword>